<dbReference type="Gene3D" id="2.30.30.110">
    <property type="match status" value="1"/>
</dbReference>
<evidence type="ECO:0000313" key="2">
    <source>
        <dbReference type="Proteomes" id="UP000575397"/>
    </source>
</evidence>
<dbReference type="EMBL" id="JABCUS010000041">
    <property type="protein sequence ID" value="NMX04470.1"/>
    <property type="molecule type" value="Genomic_DNA"/>
</dbReference>
<evidence type="ECO:0000313" key="1">
    <source>
        <dbReference type="EMBL" id="NMX04470.1"/>
    </source>
</evidence>
<dbReference type="Proteomes" id="UP000575397">
    <property type="component" value="Unassembled WGS sequence"/>
</dbReference>
<dbReference type="AlphaFoldDB" id="A0A7Y0YIT9"/>
<name>A0A7Y0YIT9_9ACTO</name>
<accession>A0A7Y0YIT9</accession>
<dbReference type="InterPro" id="IPR011067">
    <property type="entry name" value="Plasmid_toxin/cell-grow_inhib"/>
</dbReference>
<dbReference type="SUPFAM" id="SSF50118">
    <property type="entry name" value="Cell growth inhibitor/plasmid maintenance toxic component"/>
    <property type="match status" value="1"/>
</dbReference>
<protein>
    <submittedName>
        <fullName evidence="1">Uncharacterized protein</fullName>
    </submittedName>
</protein>
<comment type="caution">
    <text evidence="1">The sequence shown here is derived from an EMBL/GenBank/DDBJ whole genome shotgun (WGS) entry which is preliminary data.</text>
</comment>
<dbReference type="RefSeq" id="WP_169763316.1">
    <property type="nucleotide sequence ID" value="NZ_JABCUQ010000043.1"/>
</dbReference>
<proteinExistence type="predicted"/>
<organism evidence="1 2">
    <name type="scientific">Mobiluncus mulieris</name>
    <dbReference type="NCBI Taxonomy" id="2052"/>
    <lineage>
        <taxon>Bacteria</taxon>
        <taxon>Bacillati</taxon>
        <taxon>Actinomycetota</taxon>
        <taxon>Actinomycetes</taxon>
        <taxon>Actinomycetales</taxon>
        <taxon>Actinomycetaceae</taxon>
        <taxon>Mobiluncus</taxon>
    </lineage>
</organism>
<reference evidence="1 2" key="1">
    <citation type="submission" date="2020-04" db="EMBL/GenBank/DDBJ databases">
        <title>Antimicrobial susceptibility and clonality of vaginal-derived multi-drug resistant Mobiluncus isolates in China.</title>
        <authorList>
            <person name="Zhang X."/>
        </authorList>
    </citation>
    <scope>NUCLEOTIDE SEQUENCE [LARGE SCALE GENOMIC DNA]</scope>
    <source>
        <strain evidence="1 2">12</strain>
    </source>
</reference>
<gene>
    <name evidence="1" type="ORF">HHJ77_11310</name>
</gene>
<sequence>MCSIVNILADEGALGKTSLRLAKAPGNIGLTAGEGNLSKDCVVNISQILVVGRSRFASRIGVLPYNTRLRQTRDFA</sequence>